<reference evidence="1 2" key="2">
    <citation type="submission" date="2018-11" db="EMBL/GenBank/DDBJ databases">
        <authorList>
            <consortium name="Pathogen Informatics"/>
        </authorList>
    </citation>
    <scope>NUCLEOTIDE SEQUENCE [LARGE SCALE GENOMIC DNA]</scope>
</reference>
<organism evidence="3">
    <name type="scientific">Gongylonema pulchrum</name>
    <dbReference type="NCBI Taxonomy" id="637853"/>
    <lineage>
        <taxon>Eukaryota</taxon>
        <taxon>Metazoa</taxon>
        <taxon>Ecdysozoa</taxon>
        <taxon>Nematoda</taxon>
        <taxon>Chromadorea</taxon>
        <taxon>Rhabditida</taxon>
        <taxon>Spirurina</taxon>
        <taxon>Spiruromorpha</taxon>
        <taxon>Spiruroidea</taxon>
        <taxon>Gongylonematidae</taxon>
        <taxon>Gongylonema</taxon>
    </lineage>
</organism>
<dbReference type="Proteomes" id="UP000271098">
    <property type="component" value="Unassembled WGS sequence"/>
</dbReference>
<gene>
    <name evidence="1" type="ORF">GPUH_LOCUS15244</name>
</gene>
<name>A0A183E2Q3_9BILA</name>
<proteinExistence type="predicted"/>
<evidence type="ECO:0000313" key="2">
    <source>
        <dbReference type="Proteomes" id="UP000271098"/>
    </source>
</evidence>
<accession>A0A183E2Q3</accession>
<dbReference type="WBParaSite" id="GPUH_0001526401-mRNA-1">
    <property type="protein sequence ID" value="GPUH_0001526401-mRNA-1"/>
    <property type="gene ID" value="GPUH_0001526401"/>
</dbReference>
<dbReference type="EMBL" id="UYRT01082197">
    <property type="protein sequence ID" value="VDN25640.1"/>
    <property type="molecule type" value="Genomic_DNA"/>
</dbReference>
<sequence>MSFQRWYGRLEKSLQTPNFPSFVQFPAVADLQRRLPERCTIALSGLTKPLYRSEREIIWLRMKTVRNKCINAMHASCSLLKDRIRKGIVYNAEVSNRIGANFVRKHSSESDGPDWPEERQSVHGTFVRFISEIGLTDAKKSESAPVCSCSCGWSTREYC</sequence>
<dbReference type="AlphaFoldDB" id="A0A183E2Q3"/>
<evidence type="ECO:0000313" key="3">
    <source>
        <dbReference type="WBParaSite" id="GPUH_0001526401-mRNA-1"/>
    </source>
</evidence>
<evidence type="ECO:0000313" key="1">
    <source>
        <dbReference type="EMBL" id="VDN25640.1"/>
    </source>
</evidence>
<reference evidence="3" key="1">
    <citation type="submission" date="2016-06" db="UniProtKB">
        <authorList>
            <consortium name="WormBaseParasite"/>
        </authorList>
    </citation>
    <scope>IDENTIFICATION</scope>
</reference>
<keyword evidence="2" id="KW-1185">Reference proteome</keyword>
<protein>
    <submittedName>
        <fullName evidence="1 3">Uncharacterized protein</fullName>
    </submittedName>
</protein>